<feature type="domain" description="LD-carboxypeptidase C-terminal" evidence="8">
    <location>
        <begin position="171"/>
        <end position="286"/>
    </location>
</feature>
<sequence>MMIKPPYLKKGDKIAIVCTARKFSKEEAQPAIQLMESWGLQVVLGETIGKDNFQLGGTDEDRVNDFNKQLANPEIKAIWCARGGYGTVRIIDQIDFGLLTKSPKWIIGFSDVTVLHSHIHKLGIETIHGIMAFSVPKATEKAKDTLYHALFNGRLEYKIKSCELNKYGNAQGELVGGNLSILYSLLGSPSAIDTNDKILFIEDLDEYLYHLDRMMYNLKRNGVLDNLRGMIVGGMTDMHDNEIPFGQKAHEIILSAVSDKIYPVVFDFPSGHGAENNALILGRKIVLETNPQESVLKFEEHGRAL</sequence>
<comment type="caution">
    <text evidence="9">The sequence shown here is derived from an EMBL/GenBank/DDBJ whole genome shotgun (WGS) entry which is preliminary data.</text>
</comment>
<feature type="domain" description="LD-carboxypeptidase N-terminal" evidence="7">
    <location>
        <begin position="14"/>
        <end position="129"/>
    </location>
</feature>
<accession>A0A4R7F0C8</accession>
<name>A0A4R7F0C8_9FLAO</name>
<protein>
    <submittedName>
        <fullName evidence="9">Muramoyltetrapeptide carboxypeptidase</fullName>
    </submittedName>
</protein>
<evidence type="ECO:0000256" key="1">
    <source>
        <dbReference type="ARBA" id="ARBA00010233"/>
    </source>
</evidence>
<evidence type="ECO:0000256" key="6">
    <source>
        <dbReference type="PIRSR" id="PIRSR028757-1"/>
    </source>
</evidence>
<dbReference type="Pfam" id="PF02016">
    <property type="entry name" value="Peptidase_S66"/>
    <property type="match status" value="1"/>
</dbReference>
<dbReference type="GO" id="GO:0008236">
    <property type="term" value="F:serine-type peptidase activity"/>
    <property type="evidence" value="ECO:0007669"/>
    <property type="project" value="UniProtKB-KW"/>
</dbReference>
<evidence type="ECO:0000256" key="5">
    <source>
        <dbReference type="ARBA" id="ARBA00022825"/>
    </source>
</evidence>
<dbReference type="PANTHER" id="PTHR30237">
    <property type="entry name" value="MURAMOYLTETRAPEPTIDE CARBOXYPEPTIDASE"/>
    <property type="match status" value="1"/>
</dbReference>
<feature type="active site" description="Nucleophile" evidence="6">
    <location>
        <position position="110"/>
    </location>
</feature>
<dbReference type="InterPro" id="IPR027478">
    <property type="entry name" value="LdcA_N"/>
</dbReference>
<keyword evidence="2 9" id="KW-0121">Carboxypeptidase</keyword>
<feature type="active site" description="Charge relay system" evidence="6">
    <location>
        <position position="272"/>
    </location>
</feature>
<dbReference type="SUPFAM" id="SSF141986">
    <property type="entry name" value="LD-carboxypeptidase A C-terminal domain-like"/>
    <property type="match status" value="1"/>
</dbReference>
<dbReference type="SUPFAM" id="SSF52317">
    <property type="entry name" value="Class I glutamine amidotransferase-like"/>
    <property type="match status" value="1"/>
</dbReference>
<evidence type="ECO:0000256" key="4">
    <source>
        <dbReference type="ARBA" id="ARBA00022801"/>
    </source>
</evidence>
<dbReference type="GO" id="GO:0006508">
    <property type="term" value="P:proteolysis"/>
    <property type="evidence" value="ECO:0007669"/>
    <property type="project" value="UniProtKB-KW"/>
</dbReference>
<evidence type="ECO:0000256" key="3">
    <source>
        <dbReference type="ARBA" id="ARBA00022670"/>
    </source>
</evidence>
<dbReference type="InterPro" id="IPR003507">
    <property type="entry name" value="S66_fam"/>
</dbReference>
<evidence type="ECO:0000259" key="8">
    <source>
        <dbReference type="Pfam" id="PF17676"/>
    </source>
</evidence>
<keyword evidence="10" id="KW-1185">Reference proteome</keyword>
<dbReference type="EMBL" id="SOAG01000019">
    <property type="protein sequence ID" value="TDS56603.1"/>
    <property type="molecule type" value="Genomic_DNA"/>
</dbReference>
<organism evidence="9 10">
    <name type="scientific">Myroides indicus</name>
    <dbReference type="NCBI Taxonomy" id="1323422"/>
    <lineage>
        <taxon>Bacteria</taxon>
        <taxon>Pseudomonadati</taxon>
        <taxon>Bacteroidota</taxon>
        <taxon>Flavobacteriia</taxon>
        <taxon>Flavobacteriales</taxon>
        <taxon>Flavobacteriaceae</taxon>
        <taxon>Myroides</taxon>
    </lineage>
</organism>
<evidence type="ECO:0000313" key="9">
    <source>
        <dbReference type="EMBL" id="TDS56603.1"/>
    </source>
</evidence>
<dbReference type="Pfam" id="PF17676">
    <property type="entry name" value="Peptidase_S66C"/>
    <property type="match status" value="1"/>
</dbReference>
<dbReference type="InterPro" id="IPR040449">
    <property type="entry name" value="Peptidase_S66_N"/>
</dbReference>
<dbReference type="GO" id="GO:0004180">
    <property type="term" value="F:carboxypeptidase activity"/>
    <property type="evidence" value="ECO:0007669"/>
    <property type="project" value="UniProtKB-KW"/>
</dbReference>
<keyword evidence="5" id="KW-0720">Serine protease</keyword>
<dbReference type="PANTHER" id="PTHR30237:SF2">
    <property type="entry name" value="MUREIN TETRAPEPTIDE CARBOXYPEPTIDASE"/>
    <property type="match status" value="1"/>
</dbReference>
<gene>
    <name evidence="9" type="ORF">C8P70_11939</name>
</gene>
<evidence type="ECO:0000313" key="10">
    <source>
        <dbReference type="Proteomes" id="UP000295215"/>
    </source>
</evidence>
<evidence type="ECO:0000259" key="7">
    <source>
        <dbReference type="Pfam" id="PF02016"/>
    </source>
</evidence>
<dbReference type="Proteomes" id="UP000295215">
    <property type="component" value="Unassembled WGS sequence"/>
</dbReference>
<dbReference type="InterPro" id="IPR040921">
    <property type="entry name" value="Peptidase_S66C"/>
</dbReference>
<dbReference type="Gene3D" id="3.50.30.60">
    <property type="entry name" value="LD-carboxypeptidase A C-terminal domain-like"/>
    <property type="match status" value="1"/>
</dbReference>
<feature type="active site" description="Charge relay system" evidence="6">
    <location>
        <position position="202"/>
    </location>
</feature>
<dbReference type="AlphaFoldDB" id="A0A4R7F0C8"/>
<dbReference type="CDD" id="cd07025">
    <property type="entry name" value="Peptidase_S66"/>
    <property type="match status" value="1"/>
</dbReference>
<evidence type="ECO:0000256" key="2">
    <source>
        <dbReference type="ARBA" id="ARBA00022645"/>
    </source>
</evidence>
<dbReference type="PIRSF" id="PIRSF028757">
    <property type="entry name" value="LD-carboxypeptidase"/>
    <property type="match status" value="1"/>
</dbReference>
<reference evidence="9 10" key="1">
    <citation type="submission" date="2019-03" db="EMBL/GenBank/DDBJ databases">
        <title>Genomic Encyclopedia of Archaeal and Bacterial Type Strains, Phase II (KMG-II): from individual species to whole genera.</title>
        <authorList>
            <person name="Goeker M."/>
        </authorList>
    </citation>
    <scope>NUCLEOTIDE SEQUENCE [LARGE SCALE GENOMIC DNA]</scope>
    <source>
        <strain evidence="9 10">DSM 28213</strain>
    </source>
</reference>
<keyword evidence="4" id="KW-0378">Hydrolase</keyword>
<dbReference type="Gene3D" id="3.40.50.10740">
    <property type="entry name" value="Class I glutamine amidotransferase-like"/>
    <property type="match status" value="1"/>
</dbReference>
<comment type="similarity">
    <text evidence="1">Belongs to the peptidase S66 family.</text>
</comment>
<dbReference type="InterPro" id="IPR027461">
    <property type="entry name" value="Carboxypeptidase_A_C_sf"/>
</dbReference>
<proteinExistence type="inferred from homology"/>
<dbReference type="InterPro" id="IPR029062">
    <property type="entry name" value="Class_I_gatase-like"/>
</dbReference>
<keyword evidence="3" id="KW-0645">Protease</keyword>